<dbReference type="EMBL" id="BTRK01000003">
    <property type="protein sequence ID" value="GMR43570.1"/>
    <property type="molecule type" value="Genomic_DNA"/>
</dbReference>
<dbReference type="AlphaFoldDB" id="A0AAN4ZTL5"/>
<accession>A0AAN4ZTL5</accession>
<name>A0AAN4ZTL5_9BILA</name>
<keyword evidence="2" id="KW-1185">Reference proteome</keyword>
<reference evidence="2" key="1">
    <citation type="submission" date="2022-10" db="EMBL/GenBank/DDBJ databases">
        <title>Genome assembly of Pristionchus species.</title>
        <authorList>
            <person name="Yoshida K."/>
            <person name="Sommer R.J."/>
        </authorList>
    </citation>
    <scope>NUCLEOTIDE SEQUENCE [LARGE SCALE GENOMIC DNA]</scope>
    <source>
        <strain evidence="2">RS5460</strain>
    </source>
</reference>
<proteinExistence type="predicted"/>
<feature type="non-terminal residue" evidence="1">
    <location>
        <position position="1"/>
    </location>
</feature>
<gene>
    <name evidence="1" type="ORF">PMAYCL1PPCAC_13765</name>
</gene>
<sequence>SPDSVHSPSSTPSTKHLLLAPPINNLRSSSIIISVPSIGSPRVTVVAPCGTSATVVQHETSVIPYTSKTRVGQSGWRTVLIRWSGKDSPPSSSILSCDRGCSSCCR</sequence>
<organism evidence="1 2">
    <name type="scientific">Pristionchus mayeri</name>
    <dbReference type="NCBI Taxonomy" id="1317129"/>
    <lineage>
        <taxon>Eukaryota</taxon>
        <taxon>Metazoa</taxon>
        <taxon>Ecdysozoa</taxon>
        <taxon>Nematoda</taxon>
        <taxon>Chromadorea</taxon>
        <taxon>Rhabditida</taxon>
        <taxon>Rhabditina</taxon>
        <taxon>Diplogasteromorpha</taxon>
        <taxon>Diplogasteroidea</taxon>
        <taxon>Neodiplogasteridae</taxon>
        <taxon>Pristionchus</taxon>
    </lineage>
</organism>
<comment type="caution">
    <text evidence="1">The sequence shown here is derived from an EMBL/GenBank/DDBJ whole genome shotgun (WGS) entry which is preliminary data.</text>
</comment>
<feature type="non-terminal residue" evidence="1">
    <location>
        <position position="106"/>
    </location>
</feature>
<dbReference type="Proteomes" id="UP001328107">
    <property type="component" value="Unassembled WGS sequence"/>
</dbReference>
<evidence type="ECO:0000313" key="2">
    <source>
        <dbReference type="Proteomes" id="UP001328107"/>
    </source>
</evidence>
<protein>
    <submittedName>
        <fullName evidence="1">Uncharacterized protein</fullName>
    </submittedName>
</protein>
<evidence type="ECO:0000313" key="1">
    <source>
        <dbReference type="EMBL" id="GMR43570.1"/>
    </source>
</evidence>